<dbReference type="SUPFAM" id="SSF52540">
    <property type="entry name" value="P-loop containing nucleoside triphosphate hydrolases"/>
    <property type="match status" value="1"/>
</dbReference>
<evidence type="ECO:0000256" key="1">
    <source>
        <dbReference type="ARBA" id="ARBA00005790"/>
    </source>
</evidence>
<dbReference type="PROSITE" id="PS50052">
    <property type="entry name" value="GUANYLATE_KINASE_2"/>
    <property type="match status" value="1"/>
</dbReference>
<dbReference type="AlphaFoldDB" id="A0AAD9MVH7"/>
<reference evidence="5" key="1">
    <citation type="journal article" date="2023" name="Mol. Biol. Evol.">
        <title>Third-Generation Sequencing Reveals the Adaptive Role of the Epigenome in Three Deep-Sea Polychaetes.</title>
        <authorList>
            <person name="Perez M."/>
            <person name="Aroh O."/>
            <person name="Sun Y."/>
            <person name="Lan Y."/>
            <person name="Juniper S.K."/>
            <person name="Young C.R."/>
            <person name="Angers B."/>
            <person name="Qian P.Y."/>
        </authorList>
    </citation>
    <scope>NUCLEOTIDE SEQUENCE</scope>
    <source>
        <strain evidence="5">P08H-3</strain>
    </source>
</reference>
<gene>
    <name evidence="5" type="ORF">LSH36_576g01002</name>
</gene>
<dbReference type="Gene3D" id="3.40.50.300">
    <property type="entry name" value="P-loop containing nucleotide triphosphate hydrolases"/>
    <property type="match status" value="2"/>
</dbReference>
<dbReference type="Proteomes" id="UP001208570">
    <property type="component" value="Unassembled WGS sequence"/>
</dbReference>
<proteinExistence type="inferred from homology"/>
<dbReference type="SMART" id="SM00072">
    <property type="entry name" value="GuKc"/>
    <property type="match status" value="1"/>
</dbReference>
<evidence type="ECO:0000259" key="4">
    <source>
        <dbReference type="PROSITE" id="PS50052"/>
    </source>
</evidence>
<dbReference type="PANTHER" id="PTHR23117:SF13">
    <property type="entry name" value="GUANYLATE KINASE"/>
    <property type="match status" value="1"/>
</dbReference>
<dbReference type="GO" id="GO:0005829">
    <property type="term" value="C:cytosol"/>
    <property type="evidence" value="ECO:0007669"/>
    <property type="project" value="TreeGrafter"/>
</dbReference>
<accession>A0AAD9MVH7</accession>
<keyword evidence="6" id="KW-1185">Reference proteome</keyword>
<evidence type="ECO:0000313" key="6">
    <source>
        <dbReference type="Proteomes" id="UP001208570"/>
    </source>
</evidence>
<protein>
    <recommendedName>
        <fullName evidence="4">Guanylate kinase-like domain-containing protein</fullName>
    </recommendedName>
</protein>
<evidence type="ECO:0000256" key="2">
    <source>
        <dbReference type="ARBA" id="ARBA00022679"/>
    </source>
</evidence>
<keyword evidence="3" id="KW-0418">Kinase</keyword>
<dbReference type="CDD" id="cd00071">
    <property type="entry name" value="GMPK"/>
    <property type="match status" value="1"/>
</dbReference>
<evidence type="ECO:0000256" key="3">
    <source>
        <dbReference type="ARBA" id="ARBA00022777"/>
    </source>
</evidence>
<feature type="domain" description="Guanylate kinase-like" evidence="4">
    <location>
        <begin position="4"/>
        <end position="155"/>
    </location>
</feature>
<sequence>METFQPVVISGPSGSGKSTLVKKLMSEYKDCFAFSISHTTRKPRDGEINGRGIKKAVEDIMKTGRICILDIDMQGVKNIKKTDIKARFIFVKPPNLTVLEKRLRDRGTETEDSLKKRLDTAKAELEYADQKGSYDHIIVNDDLEIAYEKLKGILIKDIDALQKQQLRAH</sequence>
<dbReference type="GO" id="GO:0004385">
    <property type="term" value="F:GMP kinase activity"/>
    <property type="evidence" value="ECO:0007669"/>
    <property type="project" value="TreeGrafter"/>
</dbReference>
<dbReference type="Pfam" id="PF00625">
    <property type="entry name" value="Guanylate_kin"/>
    <property type="match status" value="2"/>
</dbReference>
<dbReference type="InterPro" id="IPR008144">
    <property type="entry name" value="Guanylate_kin-like_dom"/>
</dbReference>
<name>A0AAD9MVH7_9ANNE</name>
<organism evidence="5 6">
    <name type="scientific">Paralvinella palmiformis</name>
    <dbReference type="NCBI Taxonomy" id="53620"/>
    <lineage>
        <taxon>Eukaryota</taxon>
        <taxon>Metazoa</taxon>
        <taxon>Spiralia</taxon>
        <taxon>Lophotrochozoa</taxon>
        <taxon>Annelida</taxon>
        <taxon>Polychaeta</taxon>
        <taxon>Sedentaria</taxon>
        <taxon>Canalipalpata</taxon>
        <taxon>Terebellida</taxon>
        <taxon>Terebelliformia</taxon>
        <taxon>Alvinellidae</taxon>
        <taxon>Paralvinella</taxon>
    </lineage>
</organism>
<dbReference type="InterPro" id="IPR008145">
    <property type="entry name" value="GK/Ca_channel_bsu"/>
</dbReference>
<comment type="similarity">
    <text evidence="1">Belongs to the guanylate kinase family.</text>
</comment>
<dbReference type="EMBL" id="JAODUP010000576">
    <property type="protein sequence ID" value="KAK2146965.1"/>
    <property type="molecule type" value="Genomic_DNA"/>
</dbReference>
<dbReference type="PANTHER" id="PTHR23117">
    <property type="entry name" value="GUANYLATE KINASE-RELATED"/>
    <property type="match status" value="1"/>
</dbReference>
<evidence type="ECO:0000313" key="5">
    <source>
        <dbReference type="EMBL" id="KAK2146965.1"/>
    </source>
</evidence>
<dbReference type="InterPro" id="IPR027417">
    <property type="entry name" value="P-loop_NTPase"/>
</dbReference>
<keyword evidence="2" id="KW-0808">Transferase</keyword>
<comment type="caution">
    <text evidence="5">The sequence shown here is derived from an EMBL/GenBank/DDBJ whole genome shotgun (WGS) entry which is preliminary data.</text>
</comment>